<dbReference type="GO" id="GO:0003677">
    <property type="term" value="F:DNA binding"/>
    <property type="evidence" value="ECO:0007669"/>
    <property type="project" value="UniProtKB-KW"/>
</dbReference>
<reference evidence="5 6" key="1">
    <citation type="submission" date="2019-07" db="EMBL/GenBank/DDBJ databases">
        <title>Lentzea xizangensis sp. nov., isolated from Qinghai-Tibetan Plateau Soils.</title>
        <authorList>
            <person name="Huang J."/>
        </authorList>
    </citation>
    <scope>NUCLEOTIDE SEQUENCE [LARGE SCALE GENOMIC DNA]</scope>
    <source>
        <strain evidence="5 6">FXJ1.1311</strain>
    </source>
</reference>
<evidence type="ECO:0000256" key="2">
    <source>
        <dbReference type="PROSITE-ProRule" id="PRU00169"/>
    </source>
</evidence>
<dbReference type="PANTHER" id="PTHR43214:SF43">
    <property type="entry name" value="TWO-COMPONENT RESPONSE REGULATOR"/>
    <property type="match status" value="1"/>
</dbReference>
<feature type="domain" description="Response regulatory" evidence="4">
    <location>
        <begin position="30"/>
        <end position="143"/>
    </location>
</feature>
<evidence type="ECO:0000259" key="3">
    <source>
        <dbReference type="PROSITE" id="PS50043"/>
    </source>
</evidence>
<evidence type="ECO:0000259" key="4">
    <source>
        <dbReference type="PROSITE" id="PS50110"/>
    </source>
</evidence>
<dbReference type="PRINTS" id="PR00038">
    <property type="entry name" value="HTHLUXR"/>
</dbReference>
<gene>
    <name evidence="5" type="ORF">FKR81_38615</name>
</gene>
<dbReference type="CDD" id="cd06170">
    <property type="entry name" value="LuxR_C_like"/>
    <property type="match status" value="1"/>
</dbReference>
<dbReference type="SMART" id="SM00448">
    <property type="entry name" value="REC"/>
    <property type="match status" value="1"/>
</dbReference>
<dbReference type="OrthoDB" id="9808843at2"/>
<dbReference type="AlphaFoldDB" id="A0A563EIL8"/>
<dbReference type="InterPro" id="IPR011006">
    <property type="entry name" value="CheY-like_superfamily"/>
</dbReference>
<dbReference type="PROSITE" id="PS50043">
    <property type="entry name" value="HTH_LUXR_2"/>
    <property type="match status" value="1"/>
</dbReference>
<comment type="caution">
    <text evidence="2">Lacks conserved residue(s) required for the propagation of feature annotation.</text>
</comment>
<dbReference type="InterPro" id="IPR001789">
    <property type="entry name" value="Sig_transdc_resp-reg_receiver"/>
</dbReference>
<evidence type="ECO:0000313" key="6">
    <source>
        <dbReference type="Proteomes" id="UP000316639"/>
    </source>
</evidence>
<dbReference type="InterPro" id="IPR016032">
    <property type="entry name" value="Sig_transdc_resp-reg_C-effctor"/>
</dbReference>
<dbReference type="Pfam" id="PF00072">
    <property type="entry name" value="Response_reg"/>
    <property type="match status" value="1"/>
</dbReference>
<dbReference type="InterPro" id="IPR000792">
    <property type="entry name" value="Tscrpt_reg_LuxR_C"/>
</dbReference>
<dbReference type="PROSITE" id="PS00622">
    <property type="entry name" value="HTH_LUXR_1"/>
    <property type="match status" value="1"/>
</dbReference>
<dbReference type="EMBL" id="VOBR01000039">
    <property type="protein sequence ID" value="TWP45764.1"/>
    <property type="molecule type" value="Genomic_DNA"/>
</dbReference>
<dbReference type="GO" id="GO:0006355">
    <property type="term" value="P:regulation of DNA-templated transcription"/>
    <property type="evidence" value="ECO:0007669"/>
    <property type="project" value="InterPro"/>
</dbReference>
<dbReference type="GO" id="GO:0000160">
    <property type="term" value="P:phosphorelay signal transduction system"/>
    <property type="evidence" value="ECO:0007669"/>
    <property type="project" value="InterPro"/>
</dbReference>
<dbReference type="Pfam" id="PF00196">
    <property type="entry name" value="GerE"/>
    <property type="match status" value="1"/>
</dbReference>
<proteinExistence type="predicted"/>
<dbReference type="InterPro" id="IPR039420">
    <property type="entry name" value="WalR-like"/>
</dbReference>
<dbReference type="SMART" id="SM00421">
    <property type="entry name" value="HTH_LUXR"/>
    <property type="match status" value="1"/>
</dbReference>
<comment type="caution">
    <text evidence="5">The sequence shown here is derived from an EMBL/GenBank/DDBJ whole genome shotgun (WGS) entry which is preliminary data.</text>
</comment>
<keyword evidence="1" id="KW-0238">DNA-binding</keyword>
<dbReference type="PROSITE" id="PS50110">
    <property type="entry name" value="RESPONSE_REGULATORY"/>
    <property type="match status" value="1"/>
</dbReference>
<protein>
    <submittedName>
        <fullName evidence="5">Response regulator transcription factor</fullName>
    </submittedName>
</protein>
<accession>A0A563EIL8</accession>
<dbReference type="PANTHER" id="PTHR43214">
    <property type="entry name" value="TWO-COMPONENT RESPONSE REGULATOR"/>
    <property type="match status" value="1"/>
</dbReference>
<sequence>MQPPDHTTLVDLITTSAPDVVPHPREELFSVLLVHDDPLLRDAMSVRLSHMGAGTVRGAASLAEVRARARISGPCDLVVLGLPGDTGIGLVEEFSALGWPRIVVLGSADDPAAVVTALKAGARGYLWKSAVVNENRVVPTVSPDADDPMSQLSPREVGVLQLVADGHSNKEIGVALSLSALTVKSHLSRIARKLGTGDRAELVALAMRAGVID</sequence>
<dbReference type="Proteomes" id="UP000316639">
    <property type="component" value="Unassembled WGS sequence"/>
</dbReference>
<evidence type="ECO:0000256" key="1">
    <source>
        <dbReference type="ARBA" id="ARBA00023125"/>
    </source>
</evidence>
<dbReference type="Gene3D" id="1.10.10.10">
    <property type="entry name" value="Winged helix-like DNA-binding domain superfamily/Winged helix DNA-binding domain"/>
    <property type="match status" value="1"/>
</dbReference>
<dbReference type="SUPFAM" id="SSF46894">
    <property type="entry name" value="C-terminal effector domain of the bipartite response regulators"/>
    <property type="match status" value="1"/>
</dbReference>
<feature type="domain" description="HTH luxR-type" evidence="3">
    <location>
        <begin position="145"/>
        <end position="210"/>
    </location>
</feature>
<evidence type="ECO:0000313" key="5">
    <source>
        <dbReference type="EMBL" id="TWP45764.1"/>
    </source>
</evidence>
<name>A0A563EIL8_9PSEU</name>
<dbReference type="RefSeq" id="WP_146359657.1">
    <property type="nucleotide sequence ID" value="NZ_VOBR01000039.1"/>
</dbReference>
<dbReference type="SUPFAM" id="SSF52172">
    <property type="entry name" value="CheY-like"/>
    <property type="match status" value="1"/>
</dbReference>
<dbReference type="Gene3D" id="3.40.50.2300">
    <property type="match status" value="1"/>
</dbReference>
<keyword evidence="6" id="KW-1185">Reference proteome</keyword>
<dbReference type="InterPro" id="IPR036388">
    <property type="entry name" value="WH-like_DNA-bd_sf"/>
</dbReference>
<organism evidence="5 6">
    <name type="scientific">Lentzea tibetensis</name>
    <dbReference type="NCBI Taxonomy" id="2591470"/>
    <lineage>
        <taxon>Bacteria</taxon>
        <taxon>Bacillati</taxon>
        <taxon>Actinomycetota</taxon>
        <taxon>Actinomycetes</taxon>
        <taxon>Pseudonocardiales</taxon>
        <taxon>Pseudonocardiaceae</taxon>
        <taxon>Lentzea</taxon>
    </lineage>
</organism>